<organism evidence="1 2">
    <name type="scientific">Lentibacillus cibarius</name>
    <dbReference type="NCBI Taxonomy" id="2583219"/>
    <lineage>
        <taxon>Bacteria</taxon>
        <taxon>Bacillati</taxon>
        <taxon>Bacillota</taxon>
        <taxon>Bacilli</taxon>
        <taxon>Bacillales</taxon>
        <taxon>Bacillaceae</taxon>
        <taxon>Lentibacillus</taxon>
    </lineage>
</organism>
<reference evidence="1 2" key="1">
    <citation type="submission" date="2019-05" db="EMBL/GenBank/DDBJ databases">
        <title>Genomic analysis of Lentibacillus sp. NKC220-2.</title>
        <authorList>
            <person name="Oh Y.J."/>
        </authorList>
    </citation>
    <scope>NUCLEOTIDE SEQUENCE [LARGE SCALE GENOMIC DNA]</scope>
    <source>
        <strain evidence="1 2">NKC220-2</strain>
    </source>
</reference>
<evidence type="ECO:0000313" key="1">
    <source>
        <dbReference type="EMBL" id="TMN23223.1"/>
    </source>
</evidence>
<accession>A0A5S3R802</accession>
<evidence type="ECO:0008006" key="3">
    <source>
        <dbReference type="Google" id="ProtNLM"/>
    </source>
</evidence>
<dbReference type="AlphaFoldDB" id="A0A5S3R802"/>
<name>A0A5S3R802_9BACI</name>
<sequence length="845" mass="101451">MQKDLKKKQQTQHINGLFPYQTYTSLASCLDQQIYSDKELHIFGLGSLAAKVKKNFNLIVNTFTDLSYLLFNEYHRAETHIYFQSTLRKLIQEGYFNHQNYLINRLSAIVDTMYTIADIGVEEIPVQLYNGRQKEVMYLVNRLLEESIVKDYNDQKVHLTKENISLKLAGHTRIEKFIFYEVEYLNYGRMNLIHFLHRKGFKIEFRIPYQHQYQRTFGYWKQVYEVVTKQKIWDSNVNEGPTNHKGERFALFNEGIPSKLNERDNVSVFEFESQHSFRTYFQKTDDHIFSINPDEIQTLVSDTFSELYENTIGRFPYHLQYCTYWNGKIYLSYQNLIDLITSEWVSLEDAKGKDGLSLMMDLSDYMSGIETTEDVKERLYRLQELDILNKSFDRENNEDTGRNRMKRYMLNPFRTFSFLHSERYDITIKQLINLVEEFERLCGYLLPSETEIVPVNTYFARWQETFRNRIGYENQVWDQVFVERFPDDWEFSAPELLQLIYLTASNFKTKKTDIHSLPTLWEKMLDGNQNQTLHLTNITQMNFPERHSSTSPSLFFNHSEFKSMIQAVTSSMRNRLLHALWVDYTVEENFPKLGLYQLYNMLANYDGPVKFSWIKNLQEDSLRNIYLEILADLYNDGKIESYTPQDRLTLDKMQKRELVQKPDIDVKQFHNKIPDVYWLNHDFCSKKFFMATFIDQEPIYEQEFHHQFLFSKIGKLFSISQSEREAFQNYIFPLFPHWTFTKKENLIDMEYQVKLRKYKNFENITYPRELQSLQILRSLYRENRRTKARNQYRKYKDFNDKEIIKQFKKNINQFEVKAEPGNHCKMCQFLKICSEGMYAIDNNDN</sequence>
<evidence type="ECO:0000313" key="2">
    <source>
        <dbReference type="Proteomes" id="UP000306980"/>
    </source>
</evidence>
<proteinExistence type="predicted"/>
<gene>
    <name evidence="1" type="ORF">FFL34_14835</name>
</gene>
<protein>
    <recommendedName>
        <fullName evidence="3">PD-(D/E)XK endonuclease-like domain-containing protein</fullName>
    </recommendedName>
</protein>
<dbReference type="Proteomes" id="UP000306980">
    <property type="component" value="Unassembled WGS sequence"/>
</dbReference>
<dbReference type="PROSITE" id="PS51257">
    <property type="entry name" value="PROKAR_LIPOPROTEIN"/>
    <property type="match status" value="1"/>
</dbReference>
<dbReference type="OrthoDB" id="1956884at2"/>
<dbReference type="EMBL" id="VCIA01000001">
    <property type="protein sequence ID" value="TMN23223.1"/>
    <property type="molecule type" value="Genomic_DNA"/>
</dbReference>
<comment type="caution">
    <text evidence="1">The sequence shown here is derived from an EMBL/GenBank/DDBJ whole genome shotgun (WGS) entry which is preliminary data.</text>
</comment>
<dbReference type="RefSeq" id="WP_138604115.1">
    <property type="nucleotide sequence ID" value="NZ_VCIA01000001.1"/>
</dbReference>